<reference evidence="2 3" key="1">
    <citation type="journal article" date="2019" name="Nat. Ecol. Evol.">
        <title>Megaphylogeny resolves global patterns of mushroom evolution.</title>
        <authorList>
            <person name="Varga T."/>
            <person name="Krizsan K."/>
            <person name="Foldi C."/>
            <person name="Dima B."/>
            <person name="Sanchez-Garcia M."/>
            <person name="Sanchez-Ramirez S."/>
            <person name="Szollosi G.J."/>
            <person name="Szarkandi J.G."/>
            <person name="Papp V."/>
            <person name="Albert L."/>
            <person name="Andreopoulos W."/>
            <person name="Angelini C."/>
            <person name="Antonin V."/>
            <person name="Barry K.W."/>
            <person name="Bougher N.L."/>
            <person name="Buchanan P."/>
            <person name="Buyck B."/>
            <person name="Bense V."/>
            <person name="Catcheside P."/>
            <person name="Chovatia M."/>
            <person name="Cooper J."/>
            <person name="Damon W."/>
            <person name="Desjardin D."/>
            <person name="Finy P."/>
            <person name="Geml J."/>
            <person name="Haridas S."/>
            <person name="Hughes K."/>
            <person name="Justo A."/>
            <person name="Karasinski D."/>
            <person name="Kautmanova I."/>
            <person name="Kiss B."/>
            <person name="Kocsube S."/>
            <person name="Kotiranta H."/>
            <person name="LaButti K.M."/>
            <person name="Lechner B.E."/>
            <person name="Liimatainen K."/>
            <person name="Lipzen A."/>
            <person name="Lukacs Z."/>
            <person name="Mihaltcheva S."/>
            <person name="Morgado L.N."/>
            <person name="Niskanen T."/>
            <person name="Noordeloos M.E."/>
            <person name="Ohm R.A."/>
            <person name="Ortiz-Santana B."/>
            <person name="Ovrebo C."/>
            <person name="Racz N."/>
            <person name="Riley R."/>
            <person name="Savchenko A."/>
            <person name="Shiryaev A."/>
            <person name="Soop K."/>
            <person name="Spirin V."/>
            <person name="Szebenyi C."/>
            <person name="Tomsovsky M."/>
            <person name="Tulloss R.E."/>
            <person name="Uehling J."/>
            <person name="Grigoriev I.V."/>
            <person name="Vagvolgyi C."/>
            <person name="Papp T."/>
            <person name="Martin F.M."/>
            <person name="Miettinen O."/>
            <person name="Hibbett D.S."/>
            <person name="Nagy L.G."/>
        </authorList>
    </citation>
    <scope>NUCLEOTIDE SEQUENCE [LARGE SCALE GENOMIC DNA]</scope>
    <source>
        <strain evidence="2 3">OMC1185</strain>
    </source>
</reference>
<name>A0A5C3NGB6_9AGAM</name>
<keyword evidence="3" id="KW-1185">Reference proteome</keyword>
<dbReference type="EMBL" id="ML213503">
    <property type="protein sequence ID" value="TFK56393.1"/>
    <property type="molecule type" value="Genomic_DNA"/>
</dbReference>
<gene>
    <name evidence="2" type="ORF">OE88DRAFT_11704</name>
</gene>
<feature type="compositionally biased region" description="Basic residues" evidence="1">
    <location>
        <begin position="45"/>
        <end position="56"/>
    </location>
</feature>
<feature type="region of interest" description="Disordered" evidence="1">
    <location>
        <begin position="37"/>
        <end position="141"/>
    </location>
</feature>
<dbReference type="AlphaFoldDB" id="A0A5C3NGB6"/>
<feature type="compositionally biased region" description="Basic and acidic residues" evidence="1">
    <location>
        <begin position="86"/>
        <end position="97"/>
    </location>
</feature>
<evidence type="ECO:0000313" key="2">
    <source>
        <dbReference type="EMBL" id="TFK56393.1"/>
    </source>
</evidence>
<protein>
    <submittedName>
        <fullName evidence="2">Uncharacterized protein</fullName>
    </submittedName>
</protein>
<feature type="compositionally biased region" description="Pro residues" evidence="1">
    <location>
        <begin position="59"/>
        <end position="81"/>
    </location>
</feature>
<evidence type="ECO:0000256" key="1">
    <source>
        <dbReference type="SAM" id="MobiDB-lite"/>
    </source>
</evidence>
<organism evidence="2 3">
    <name type="scientific">Heliocybe sulcata</name>
    <dbReference type="NCBI Taxonomy" id="5364"/>
    <lineage>
        <taxon>Eukaryota</taxon>
        <taxon>Fungi</taxon>
        <taxon>Dikarya</taxon>
        <taxon>Basidiomycota</taxon>
        <taxon>Agaricomycotina</taxon>
        <taxon>Agaricomycetes</taxon>
        <taxon>Gloeophyllales</taxon>
        <taxon>Gloeophyllaceae</taxon>
        <taxon>Heliocybe</taxon>
    </lineage>
</organism>
<evidence type="ECO:0000313" key="3">
    <source>
        <dbReference type="Proteomes" id="UP000305948"/>
    </source>
</evidence>
<sequence length="141" mass="16063">MIFSVTFGTSPNPARPINYHPPLPSVHNIHRRRLPIPHPPPIHPRPLRPAHAHNHLRLPLPPPLHHPLPLRLPLPHHPPLLAPQHPRNEPHPLDQRYPRRRALGRGRQPHLLLRAQGRESAVARSDDTDQDRHGPRGGVGR</sequence>
<feature type="compositionally biased region" description="Basic and acidic residues" evidence="1">
    <location>
        <begin position="124"/>
        <end position="134"/>
    </location>
</feature>
<dbReference type="Proteomes" id="UP000305948">
    <property type="component" value="Unassembled WGS sequence"/>
</dbReference>
<feature type="compositionally biased region" description="Basic residues" evidence="1">
    <location>
        <begin position="98"/>
        <end position="108"/>
    </location>
</feature>
<proteinExistence type="predicted"/>
<accession>A0A5C3NGB6</accession>